<dbReference type="RefSeq" id="WP_069786026.1">
    <property type="nucleotide sequence ID" value="NZ_FNOX01000001.1"/>
</dbReference>
<sequence>MRDDDEMRCPDGWLLVAADHPTLGRLYWRYCDESDVNAADYYGITDNIQLASWIKAGWRDKDVWANDYSDMSSFVARRFIQELLNPDRYDTNYFELFNWDDESEDLELHGDLHDLQRRSGQSVELFVHWLKAADWFDAPASDCNNFP</sequence>
<name>A0A1H3C815_9PSED</name>
<dbReference type="EMBL" id="FNOX01000001">
    <property type="protein sequence ID" value="SDX50302.1"/>
    <property type="molecule type" value="Genomic_DNA"/>
</dbReference>
<evidence type="ECO:0000313" key="2">
    <source>
        <dbReference type="Proteomes" id="UP000182902"/>
    </source>
</evidence>
<reference evidence="1 2" key="1">
    <citation type="submission" date="2016-10" db="EMBL/GenBank/DDBJ databases">
        <authorList>
            <person name="de Groot N.N."/>
        </authorList>
    </citation>
    <scope>NUCLEOTIDE SEQUENCE [LARGE SCALE GENOMIC DNA]</scope>
    <source>
        <strain evidence="1 2">ICMP 14252</strain>
    </source>
</reference>
<dbReference type="AlphaFoldDB" id="A0A1H3C815"/>
<gene>
    <name evidence="1" type="ORF">SAMN05216247_101213</name>
</gene>
<accession>A0A1H3C815</accession>
<evidence type="ECO:0000313" key="1">
    <source>
        <dbReference type="EMBL" id="SDX50302.1"/>
    </source>
</evidence>
<proteinExistence type="predicted"/>
<protein>
    <submittedName>
        <fullName evidence="1">Uncharacterized protein</fullName>
    </submittedName>
</protein>
<dbReference type="Proteomes" id="UP000182902">
    <property type="component" value="Unassembled WGS sequence"/>
</dbReference>
<organism evidence="1 2">
    <name type="scientific">Pseudomonas salomonii</name>
    <dbReference type="NCBI Taxonomy" id="191391"/>
    <lineage>
        <taxon>Bacteria</taxon>
        <taxon>Pseudomonadati</taxon>
        <taxon>Pseudomonadota</taxon>
        <taxon>Gammaproteobacteria</taxon>
        <taxon>Pseudomonadales</taxon>
        <taxon>Pseudomonadaceae</taxon>
        <taxon>Pseudomonas</taxon>
    </lineage>
</organism>